<evidence type="ECO:0000313" key="1">
    <source>
        <dbReference type="EMBL" id="KAJ6436825.1"/>
    </source>
</evidence>
<dbReference type="PANTHER" id="PTHR28037">
    <property type="entry name" value="ALCOHOL O-ACETYLTRANSFERASE 1-RELATED"/>
    <property type="match status" value="1"/>
</dbReference>
<evidence type="ECO:0000313" key="2">
    <source>
        <dbReference type="Proteomes" id="UP001163105"/>
    </source>
</evidence>
<name>A0AB34FC54_9HYPO</name>
<dbReference type="InterPro" id="IPR010828">
    <property type="entry name" value="Atf2/Sli1-like"/>
</dbReference>
<dbReference type="AlphaFoldDB" id="A0AB34FC54"/>
<gene>
    <name evidence="1" type="ORF">O9K51_10592</name>
</gene>
<organism evidence="1 2">
    <name type="scientific">Purpureocillium lavendulum</name>
    <dbReference type="NCBI Taxonomy" id="1247861"/>
    <lineage>
        <taxon>Eukaryota</taxon>
        <taxon>Fungi</taxon>
        <taxon>Dikarya</taxon>
        <taxon>Ascomycota</taxon>
        <taxon>Pezizomycotina</taxon>
        <taxon>Sordariomycetes</taxon>
        <taxon>Hypocreomycetidae</taxon>
        <taxon>Hypocreales</taxon>
        <taxon>Ophiocordycipitaceae</taxon>
        <taxon>Purpureocillium</taxon>
    </lineage>
</organism>
<keyword evidence="2" id="KW-1185">Reference proteome</keyword>
<dbReference type="Proteomes" id="UP001163105">
    <property type="component" value="Unassembled WGS sequence"/>
</dbReference>
<reference evidence="1" key="1">
    <citation type="submission" date="2023-01" db="EMBL/GenBank/DDBJ databases">
        <title>The growth and conidiation of Purpureocillium lavendulum are regulated by nitrogen source and histone H3K14 acetylation.</title>
        <authorList>
            <person name="Tang P."/>
            <person name="Han J."/>
            <person name="Zhang C."/>
            <person name="Tang P."/>
            <person name="Qi F."/>
            <person name="Zhang K."/>
            <person name="Liang L."/>
        </authorList>
    </citation>
    <scope>NUCLEOTIDE SEQUENCE</scope>
    <source>
        <strain evidence="1">YMF1.00683</strain>
    </source>
</reference>
<dbReference type="InterPro" id="IPR052058">
    <property type="entry name" value="Alcohol_O-acetyltransferase"/>
</dbReference>
<protein>
    <submittedName>
        <fullName evidence="1">Pol-like protein</fullName>
    </submittedName>
</protein>
<proteinExistence type="predicted"/>
<dbReference type="PANTHER" id="PTHR28037:SF1">
    <property type="entry name" value="ALCOHOL O-ACETYLTRANSFERASE 1-RELATED"/>
    <property type="match status" value="1"/>
</dbReference>
<dbReference type="EMBL" id="JAQHRD010000016">
    <property type="protein sequence ID" value="KAJ6436825.1"/>
    <property type="molecule type" value="Genomic_DNA"/>
</dbReference>
<comment type="caution">
    <text evidence="1">The sequence shown here is derived from an EMBL/GenBank/DDBJ whole genome shotgun (WGS) entry which is preliminary data.</text>
</comment>
<dbReference type="Pfam" id="PF07247">
    <property type="entry name" value="AATase"/>
    <property type="match status" value="1"/>
</dbReference>
<accession>A0AB34FC54</accession>
<dbReference type="GO" id="GO:0008080">
    <property type="term" value="F:N-acetyltransferase activity"/>
    <property type="evidence" value="ECO:0007669"/>
    <property type="project" value="TreeGrafter"/>
</dbReference>
<sequence length="493" mass="55156">MAEHQLKKIRPLDFFTNTGLSVHYKASRPSIVTDLEQTVYDTKEPYWGRLPSIDLKQAVSFVQRSQPLNIDSEGRDRELDALLETQHNTSFKSGYGTLPVWRVMILQDHGATHRFTACFIAHHSMTDGTALQTFHHSFQKALCDVSSCSLPSKAEHIIFSRDDPIAPTRYMSLHLALHLMKPFTQECRKHKVAPTAALPSLVARLLYNSLPSTTESLTCNLPVSLRSDLPPKLVDGVLGNFIDAFKVKLLRSDLCDQDSDDSKVADSSSIPSSMEIWNHARKIQEATRGYFANVSPSGELYAKVAIFKLIPDIGTALTATLGNPRSESFEVSNLGHFSQPTNLNGGSNAPWQSGDVLLSRGAYAAGVVEWLAKGKLSFREPENQRLRAIFEYLNPFVATADAHISHDTVRKRAIAEYEKHRGTVVEAWGLVHHQRNVNQLNMSVASEDTKSQLEIGQEVLNNSHRECVFLFTESWVSPSVVNFNDIPKNRHER</sequence>